<evidence type="ECO:0000256" key="11">
    <source>
        <dbReference type="RuleBase" id="RU003661"/>
    </source>
</evidence>
<keyword evidence="7 12" id="KW-1133">Transmembrane helix</keyword>
<gene>
    <name evidence="13" type="primary">ATP8</name>
</gene>
<evidence type="ECO:0000256" key="12">
    <source>
        <dbReference type="SAM" id="Phobius"/>
    </source>
</evidence>
<dbReference type="EMBL" id="KT153076">
    <property type="protein sequence ID" value="ALD62500.1"/>
    <property type="molecule type" value="Genomic_DNA"/>
</dbReference>
<dbReference type="GO" id="GO:0015986">
    <property type="term" value="P:proton motive force-driven ATP synthesis"/>
    <property type="evidence" value="ECO:0007669"/>
    <property type="project" value="InterPro"/>
</dbReference>
<accession>A0A0M4JTY7</accession>
<comment type="subcellular location">
    <subcellularLocation>
        <location evidence="1 11">Mitochondrion membrane</location>
        <topology evidence="1 11">Single-pass membrane protein</topology>
    </subcellularLocation>
</comment>
<dbReference type="AlphaFoldDB" id="A0A0M4JTY7"/>
<dbReference type="GO" id="GO:0045259">
    <property type="term" value="C:proton-transporting ATP synthase complex"/>
    <property type="evidence" value="ECO:0007669"/>
    <property type="project" value="UniProtKB-KW"/>
</dbReference>
<evidence type="ECO:0000256" key="3">
    <source>
        <dbReference type="ARBA" id="ARBA00022448"/>
    </source>
</evidence>
<keyword evidence="6 11" id="KW-0375">Hydrogen ion transport</keyword>
<protein>
    <recommendedName>
        <fullName evidence="11">ATP synthase complex subunit 8</fullName>
    </recommendedName>
</protein>
<sequence length="52" mass="6508">MPQLSPLNWVFLFILLWIICFLVFTLNWWQKKLCYKVFNSKSLKVIENKWTW</sequence>
<evidence type="ECO:0000256" key="2">
    <source>
        <dbReference type="ARBA" id="ARBA00008892"/>
    </source>
</evidence>
<evidence type="ECO:0000313" key="13">
    <source>
        <dbReference type="EMBL" id="ALD62500.1"/>
    </source>
</evidence>
<evidence type="ECO:0000256" key="7">
    <source>
        <dbReference type="ARBA" id="ARBA00022989"/>
    </source>
</evidence>
<organism evidence="13">
    <name type="scientific">Leptoxis ampla</name>
    <dbReference type="NCBI Taxonomy" id="53516"/>
    <lineage>
        <taxon>Eukaryota</taxon>
        <taxon>Metazoa</taxon>
        <taxon>Spiralia</taxon>
        <taxon>Lophotrochozoa</taxon>
        <taxon>Mollusca</taxon>
        <taxon>Gastropoda</taxon>
        <taxon>Caenogastropoda</taxon>
        <taxon>Sorbeoconcha</taxon>
        <taxon>Cerithioidea</taxon>
        <taxon>Pleuroceridae</taxon>
        <taxon>Leptoxis</taxon>
    </lineage>
</organism>
<geneLocation type="mitochondrion" evidence="13"/>
<keyword evidence="4 11" id="KW-0138">CF(0)</keyword>
<evidence type="ECO:0000256" key="1">
    <source>
        <dbReference type="ARBA" id="ARBA00004304"/>
    </source>
</evidence>
<proteinExistence type="inferred from homology"/>
<keyword evidence="10 12" id="KW-0472">Membrane</keyword>
<evidence type="ECO:0000256" key="5">
    <source>
        <dbReference type="ARBA" id="ARBA00022692"/>
    </source>
</evidence>
<dbReference type="GO" id="GO:0015078">
    <property type="term" value="F:proton transmembrane transporter activity"/>
    <property type="evidence" value="ECO:0007669"/>
    <property type="project" value="InterPro"/>
</dbReference>
<comment type="similarity">
    <text evidence="2 11">Belongs to the ATPase protein 8 family.</text>
</comment>
<dbReference type="Pfam" id="PF00895">
    <property type="entry name" value="ATP-synt_8"/>
    <property type="match status" value="1"/>
</dbReference>
<evidence type="ECO:0000256" key="6">
    <source>
        <dbReference type="ARBA" id="ARBA00022781"/>
    </source>
</evidence>
<evidence type="ECO:0000256" key="9">
    <source>
        <dbReference type="ARBA" id="ARBA00023128"/>
    </source>
</evidence>
<name>A0A0M4JTY7_9CAEN</name>
<keyword evidence="3 11" id="KW-0813">Transport</keyword>
<evidence type="ECO:0000256" key="4">
    <source>
        <dbReference type="ARBA" id="ARBA00022547"/>
    </source>
</evidence>
<keyword evidence="8 11" id="KW-0406">Ion transport</keyword>
<dbReference type="InterPro" id="IPR001421">
    <property type="entry name" value="ATP8_metazoa"/>
</dbReference>
<evidence type="ECO:0000256" key="10">
    <source>
        <dbReference type="ARBA" id="ARBA00023136"/>
    </source>
</evidence>
<reference evidence="13" key="1">
    <citation type="journal article" date="2015" name="Zool. Scr.">
        <title>Morphology, molecules, and taxonomy: extreme incongruence in pleurocerids (Gastropoda: Cerithioidea: Pleuroceridae.</title>
        <authorList>
            <person name="Whelan N.V."/>
            <person name="Strong E.E."/>
        </authorList>
    </citation>
    <scope>NUCLEOTIDE SEQUENCE</scope>
</reference>
<feature type="transmembrane region" description="Helical" evidence="12">
    <location>
        <begin position="6"/>
        <end position="29"/>
    </location>
</feature>
<keyword evidence="5 11" id="KW-0812">Transmembrane</keyword>
<keyword evidence="9 11" id="KW-0496">Mitochondrion</keyword>
<evidence type="ECO:0000256" key="8">
    <source>
        <dbReference type="ARBA" id="ARBA00023065"/>
    </source>
</evidence>
<dbReference type="GO" id="GO:0031966">
    <property type="term" value="C:mitochondrial membrane"/>
    <property type="evidence" value="ECO:0007669"/>
    <property type="project" value="UniProtKB-SubCell"/>
</dbReference>